<organism evidence="2 3">
    <name type="scientific">Austropuccinia psidii MF-1</name>
    <dbReference type="NCBI Taxonomy" id="1389203"/>
    <lineage>
        <taxon>Eukaryota</taxon>
        <taxon>Fungi</taxon>
        <taxon>Dikarya</taxon>
        <taxon>Basidiomycota</taxon>
        <taxon>Pucciniomycotina</taxon>
        <taxon>Pucciniomycetes</taxon>
        <taxon>Pucciniales</taxon>
        <taxon>Sphaerophragmiaceae</taxon>
        <taxon>Austropuccinia</taxon>
    </lineage>
</organism>
<protein>
    <submittedName>
        <fullName evidence="2">Uncharacterized protein</fullName>
    </submittedName>
</protein>
<dbReference type="AlphaFoldDB" id="A0A9Q3JCA8"/>
<evidence type="ECO:0000256" key="1">
    <source>
        <dbReference type="SAM" id="MobiDB-lite"/>
    </source>
</evidence>
<keyword evidence="3" id="KW-1185">Reference proteome</keyword>
<dbReference type="Proteomes" id="UP000765509">
    <property type="component" value="Unassembled WGS sequence"/>
</dbReference>
<proteinExistence type="predicted"/>
<comment type="caution">
    <text evidence="2">The sequence shown here is derived from an EMBL/GenBank/DDBJ whole genome shotgun (WGS) entry which is preliminary data.</text>
</comment>
<name>A0A9Q3JCA8_9BASI</name>
<reference evidence="2" key="1">
    <citation type="submission" date="2021-03" db="EMBL/GenBank/DDBJ databases">
        <title>Draft genome sequence of rust myrtle Austropuccinia psidii MF-1, a brazilian biotype.</title>
        <authorList>
            <person name="Quecine M.C."/>
            <person name="Pachon D.M.R."/>
            <person name="Bonatelli M.L."/>
            <person name="Correr F.H."/>
            <person name="Franceschini L.M."/>
            <person name="Leite T.F."/>
            <person name="Margarido G.R.A."/>
            <person name="Almeida C.A."/>
            <person name="Ferrarezi J.A."/>
            <person name="Labate C.A."/>
        </authorList>
    </citation>
    <scope>NUCLEOTIDE SEQUENCE</scope>
    <source>
        <strain evidence="2">MF-1</strain>
    </source>
</reference>
<feature type="compositionally biased region" description="Polar residues" evidence="1">
    <location>
        <begin position="36"/>
        <end position="47"/>
    </location>
</feature>
<gene>
    <name evidence="2" type="ORF">O181_099228</name>
</gene>
<accession>A0A9Q3JCA8</accession>
<feature type="region of interest" description="Disordered" evidence="1">
    <location>
        <begin position="27"/>
        <end position="48"/>
    </location>
</feature>
<evidence type="ECO:0000313" key="2">
    <source>
        <dbReference type="EMBL" id="MBW0559513.1"/>
    </source>
</evidence>
<evidence type="ECO:0000313" key="3">
    <source>
        <dbReference type="Proteomes" id="UP000765509"/>
    </source>
</evidence>
<sequence>MGHLPILDLTRGKNSTNTITKALYKNRNRKNHDATSRTTAVQSQQPGRSLRCRILRTNNANLEGVDLFIRARCYHGMLRAPKTGETRFISRTP</sequence>
<dbReference type="EMBL" id="AVOT02068220">
    <property type="protein sequence ID" value="MBW0559513.1"/>
    <property type="molecule type" value="Genomic_DNA"/>
</dbReference>